<evidence type="ECO:0000313" key="2">
    <source>
        <dbReference type="EMBL" id="KAF7185786.1"/>
    </source>
</evidence>
<feature type="compositionally biased region" description="Basic and acidic residues" evidence="1">
    <location>
        <begin position="403"/>
        <end position="416"/>
    </location>
</feature>
<organism evidence="2 3">
    <name type="scientific">Pseudocercospora fuligena</name>
    <dbReference type="NCBI Taxonomy" id="685502"/>
    <lineage>
        <taxon>Eukaryota</taxon>
        <taxon>Fungi</taxon>
        <taxon>Dikarya</taxon>
        <taxon>Ascomycota</taxon>
        <taxon>Pezizomycotina</taxon>
        <taxon>Dothideomycetes</taxon>
        <taxon>Dothideomycetidae</taxon>
        <taxon>Mycosphaerellales</taxon>
        <taxon>Mycosphaerellaceae</taxon>
        <taxon>Pseudocercospora</taxon>
    </lineage>
</organism>
<evidence type="ECO:0000256" key="1">
    <source>
        <dbReference type="SAM" id="MobiDB-lite"/>
    </source>
</evidence>
<feature type="region of interest" description="Disordered" evidence="1">
    <location>
        <begin position="187"/>
        <end position="292"/>
    </location>
</feature>
<feature type="region of interest" description="Disordered" evidence="1">
    <location>
        <begin position="1"/>
        <end position="33"/>
    </location>
</feature>
<dbReference type="OrthoDB" id="5407653at2759"/>
<sequence length="613" mass="69509">MFMTSVFSGAGLNSNDPEKERDPPAAPTPVSFPKRRAYSVRAWNDTSPPPRLQPLFARIVKPADISSGHIEALNIEVVEPCSPEELVPLASDGSSYFPPLTPDQAINAASYADVIKVDAINARRRKEFDDKLAELRLENDSGFRVINRTTQPGVKPPRLAYLRKFWEGLETVAQYWDTSLDHYYEGLPPNPDIDSEKEAKRQRLDSHFSQPSILTLQTASAKHSTNHTTSKQNGSNSQPEADYTHANAPQSNTATQVNGVDKGDERVSRSSSATPEPRLCPRYKGRRMGSGRDMPDQFRAEVVKAFVEGVVWSFQASIAAPRQVPIVQINKLNLPVRQSAAAYRVPTERTRQRQGWLEGPILCVQVRSETEFDDTNLSVQQRDTKSRLDTMREIGGLLQLAQERQRQGKEEHRPGEGKWYTMKPRWGGGPGGEVENPERPSEVKDVLGMAEEMVSASRDRTKRPKRKTPAMLWKELKPGSKLWDSKTEYQAIGKEPSSDYDEVFMVSSLNHHISILKLTVHWAYVEYTKTEKMPQPLPEDENWCRPRLQRTQWYDLLDIQQRVEAFRALWGIMSYLMREVNEPAKPGAEESPEGNSRDTVMQDAEQQSRRRDS</sequence>
<gene>
    <name evidence="2" type="ORF">HII31_12888</name>
</gene>
<feature type="compositionally biased region" description="Polar residues" evidence="1">
    <location>
        <begin position="1"/>
        <end position="15"/>
    </location>
</feature>
<keyword evidence="3" id="KW-1185">Reference proteome</keyword>
<comment type="caution">
    <text evidence="2">The sequence shown here is derived from an EMBL/GenBank/DDBJ whole genome shotgun (WGS) entry which is preliminary data.</text>
</comment>
<dbReference type="EMBL" id="JABCIY010000309">
    <property type="protein sequence ID" value="KAF7185786.1"/>
    <property type="molecule type" value="Genomic_DNA"/>
</dbReference>
<protein>
    <submittedName>
        <fullName evidence="2">Uncharacterized protein</fullName>
    </submittedName>
</protein>
<feature type="compositionally biased region" description="Polar residues" evidence="1">
    <location>
        <begin position="247"/>
        <end position="258"/>
    </location>
</feature>
<name>A0A8H6R742_9PEZI</name>
<accession>A0A8H6R742</accession>
<dbReference type="Proteomes" id="UP000660729">
    <property type="component" value="Unassembled WGS sequence"/>
</dbReference>
<feature type="region of interest" description="Disordered" evidence="1">
    <location>
        <begin position="402"/>
        <end position="440"/>
    </location>
</feature>
<reference evidence="2" key="1">
    <citation type="submission" date="2020-04" db="EMBL/GenBank/DDBJ databases">
        <title>Draft genome resource of the tomato pathogen Pseudocercospora fuligena.</title>
        <authorList>
            <person name="Zaccaron A."/>
        </authorList>
    </citation>
    <scope>NUCLEOTIDE SEQUENCE</scope>
    <source>
        <strain evidence="2">PF001</strain>
    </source>
</reference>
<feature type="compositionally biased region" description="Basic and acidic residues" evidence="1">
    <location>
        <begin position="194"/>
        <end position="206"/>
    </location>
</feature>
<feature type="compositionally biased region" description="Polar residues" evidence="1">
    <location>
        <begin position="207"/>
        <end position="239"/>
    </location>
</feature>
<proteinExistence type="predicted"/>
<feature type="region of interest" description="Disordered" evidence="1">
    <location>
        <begin position="583"/>
        <end position="613"/>
    </location>
</feature>
<dbReference type="AlphaFoldDB" id="A0A8H6R742"/>
<evidence type="ECO:0000313" key="3">
    <source>
        <dbReference type="Proteomes" id="UP000660729"/>
    </source>
</evidence>